<evidence type="ECO:0000313" key="14">
    <source>
        <dbReference type="Proteomes" id="UP000275394"/>
    </source>
</evidence>
<dbReference type="InterPro" id="IPR039426">
    <property type="entry name" value="TonB-dep_rcpt-like"/>
</dbReference>
<keyword evidence="7 8" id="KW-0998">Cell outer membrane</keyword>
<keyword evidence="14" id="KW-1185">Reference proteome</keyword>
<comment type="subcellular location">
    <subcellularLocation>
        <location evidence="1 8">Cell outer membrane</location>
        <topology evidence="1 8">Multi-pass membrane protein</topology>
    </subcellularLocation>
</comment>
<keyword evidence="5 9" id="KW-0798">TonB box</keyword>
<dbReference type="AlphaFoldDB" id="A0A3N2DLM5"/>
<dbReference type="InterPro" id="IPR012910">
    <property type="entry name" value="Plug_dom"/>
</dbReference>
<dbReference type="Pfam" id="PF00593">
    <property type="entry name" value="TonB_dep_Rec_b-barrel"/>
    <property type="match status" value="1"/>
</dbReference>
<dbReference type="SUPFAM" id="SSF56935">
    <property type="entry name" value="Porins"/>
    <property type="match status" value="1"/>
</dbReference>
<evidence type="ECO:0000259" key="12">
    <source>
        <dbReference type="Pfam" id="PF07715"/>
    </source>
</evidence>
<dbReference type="InterPro" id="IPR036942">
    <property type="entry name" value="Beta-barrel_TonB_sf"/>
</dbReference>
<dbReference type="PANTHER" id="PTHR47234">
    <property type="match status" value="1"/>
</dbReference>
<evidence type="ECO:0000256" key="4">
    <source>
        <dbReference type="ARBA" id="ARBA00022692"/>
    </source>
</evidence>
<feature type="signal peptide" evidence="10">
    <location>
        <begin position="1"/>
        <end position="26"/>
    </location>
</feature>
<dbReference type="EMBL" id="RKHR01000005">
    <property type="protein sequence ID" value="ROS00255.1"/>
    <property type="molecule type" value="Genomic_DNA"/>
</dbReference>
<keyword evidence="2 8" id="KW-0813">Transport</keyword>
<comment type="caution">
    <text evidence="13">The sequence shown here is derived from an EMBL/GenBank/DDBJ whole genome shotgun (WGS) entry which is preliminary data.</text>
</comment>
<dbReference type="RefSeq" id="WP_123713228.1">
    <property type="nucleotide sequence ID" value="NZ_RKHR01000005.1"/>
</dbReference>
<dbReference type="PANTHER" id="PTHR47234:SF3">
    <property type="entry name" value="SECRETIN_TONB SHORT N-TERMINAL DOMAIN-CONTAINING PROTEIN"/>
    <property type="match status" value="1"/>
</dbReference>
<gene>
    <name evidence="13" type="ORF">EDC56_2893</name>
</gene>
<protein>
    <submittedName>
        <fullName evidence="13">Iron complex outermembrane receptor protein</fullName>
    </submittedName>
</protein>
<evidence type="ECO:0000259" key="11">
    <source>
        <dbReference type="Pfam" id="PF00593"/>
    </source>
</evidence>
<evidence type="ECO:0000256" key="8">
    <source>
        <dbReference type="PROSITE-ProRule" id="PRU01360"/>
    </source>
</evidence>
<keyword evidence="6 8" id="KW-0472">Membrane</keyword>
<dbReference type="Gene3D" id="2.170.130.10">
    <property type="entry name" value="TonB-dependent receptor, plug domain"/>
    <property type="match status" value="1"/>
</dbReference>
<dbReference type="InterPro" id="IPR000531">
    <property type="entry name" value="Beta-barrel_TonB"/>
</dbReference>
<dbReference type="InterPro" id="IPR037066">
    <property type="entry name" value="Plug_dom_sf"/>
</dbReference>
<keyword evidence="10" id="KW-0732">Signal</keyword>
<dbReference type="OrthoDB" id="9805434at2"/>
<evidence type="ECO:0000256" key="2">
    <source>
        <dbReference type="ARBA" id="ARBA00022448"/>
    </source>
</evidence>
<evidence type="ECO:0000256" key="1">
    <source>
        <dbReference type="ARBA" id="ARBA00004571"/>
    </source>
</evidence>
<reference evidence="13 14" key="1">
    <citation type="submission" date="2018-11" db="EMBL/GenBank/DDBJ databases">
        <title>Genomic Encyclopedia of Type Strains, Phase IV (KMG-IV): sequencing the most valuable type-strain genomes for metagenomic binning, comparative biology and taxonomic classification.</title>
        <authorList>
            <person name="Goeker M."/>
        </authorList>
    </citation>
    <scope>NUCLEOTIDE SEQUENCE [LARGE SCALE GENOMIC DNA]</scope>
    <source>
        <strain evidence="13 14">DSM 100316</strain>
    </source>
</reference>
<keyword evidence="3 8" id="KW-1134">Transmembrane beta strand</keyword>
<evidence type="ECO:0000256" key="9">
    <source>
        <dbReference type="RuleBase" id="RU003357"/>
    </source>
</evidence>
<feature type="domain" description="TonB-dependent receptor plug" evidence="12">
    <location>
        <begin position="48"/>
        <end position="170"/>
    </location>
</feature>
<dbReference type="Proteomes" id="UP000275394">
    <property type="component" value="Unassembled WGS sequence"/>
</dbReference>
<evidence type="ECO:0000256" key="5">
    <source>
        <dbReference type="ARBA" id="ARBA00023077"/>
    </source>
</evidence>
<name>A0A3N2DLM5_9GAMM</name>
<feature type="domain" description="TonB-dependent receptor-like beta-barrel" evidence="11">
    <location>
        <begin position="308"/>
        <end position="756"/>
    </location>
</feature>
<evidence type="ECO:0000256" key="7">
    <source>
        <dbReference type="ARBA" id="ARBA00023237"/>
    </source>
</evidence>
<dbReference type="CDD" id="cd01347">
    <property type="entry name" value="ligand_gated_channel"/>
    <property type="match status" value="1"/>
</dbReference>
<dbReference type="Pfam" id="PF07715">
    <property type="entry name" value="Plug"/>
    <property type="match status" value="1"/>
</dbReference>
<organism evidence="13 14">
    <name type="scientific">Sinobacterium caligoides</name>
    <dbReference type="NCBI Taxonomy" id="933926"/>
    <lineage>
        <taxon>Bacteria</taxon>
        <taxon>Pseudomonadati</taxon>
        <taxon>Pseudomonadota</taxon>
        <taxon>Gammaproteobacteria</taxon>
        <taxon>Cellvibrionales</taxon>
        <taxon>Spongiibacteraceae</taxon>
        <taxon>Sinobacterium</taxon>
    </lineage>
</organism>
<dbReference type="Gene3D" id="2.40.170.20">
    <property type="entry name" value="TonB-dependent receptor, beta-barrel domain"/>
    <property type="match status" value="1"/>
</dbReference>
<evidence type="ECO:0000256" key="6">
    <source>
        <dbReference type="ARBA" id="ARBA00023136"/>
    </source>
</evidence>
<comment type="similarity">
    <text evidence="8 9">Belongs to the TonB-dependent receptor family.</text>
</comment>
<accession>A0A3N2DLM5</accession>
<evidence type="ECO:0000256" key="3">
    <source>
        <dbReference type="ARBA" id="ARBA00022452"/>
    </source>
</evidence>
<dbReference type="GO" id="GO:0009279">
    <property type="term" value="C:cell outer membrane"/>
    <property type="evidence" value="ECO:0007669"/>
    <property type="project" value="UniProtKB-SubCell"/>
</dbReference>
<evidence type="ECO:0000256" key="10">
    <source>
        <dbReference type="SAM" id="SignalP"/>
    </source>
</evidence>
<evidence type="ECO:0000313" key="13">
    <source>
        <dbReference type="EMBL" id="ROS00255.1"/>
    </source>
</evidence>
<keyword evidence="13" id="KW-0675">Receptor</keyword>
<dbReference type="PROSITE" id="PS52016">
    <property type="entry name" value="TONB_DEPENDENT_REC_3"/>
    <property type="match status" value="1"/>
</dbReference>
<keyword evidence="4 8" id="KW-0812">Transmembrane</keyword>
<proteinExistence type="inferred from homology"/>
<sequence>MRVLSKSPLFLAVATVVSSLSQPVFSAEEHMVEEVVVLGSRSKKPRTAMDSAVPIDVFSAEELSSAGNTADIIDDLKALVPSFTAIPATGDGSAFIRPTSLRGQAPDQTLVLVNGKRRHRSALVQFFASAAGNGAHAPDIGMIPTVALKNVEVLRDGASAQYGADAIAGVMNFQLKDSAEGGSVELKYGEYYEGEQSVKVSANGGVALGKSGFINASIEVTDNEALSRGLQRPDAQALIDGGVQGVGQDSPFDDAPFAQTWGRSEASATRFFINSGYDLSDSLEVYGHANYAKTEGRYRFFYRPGYIDDCSTAHSTISTLCDEGFAGLQQGYTPYLDGDQEDFSVVGGLRGELTNGLIYDYSVGYGQNALDYFLNNTLNPTLGLNASGEPWQRDFDVGGYEQQEINVNADFSKQLTDDINLAFGVEWREETYIVKQGEAASYQGEGSNGLRGFGPADAGEFDRDNYAVYVDIEQDITEAWMVQYAARYEDFSDFGSTLNGKLATRYRLTDSVALRAAVSTGFHAPTPGQSNVRTTITTFDGTTGLQQEEGLVSPTSPEALSVGGAALTEEKAINYSVGFTAMLAENVNLSVDAYHIEVDDRIYRTGDIVLPDGRSISFYTNALDVETNGIDVVLSANQEWNAGVNTQLSFAFNYNKMEVTDQASVGGILPVSDATVEDIEHNYPNERFVLSANTFFADNWNVLVRANYYGSHYDERGTIHDPVQPSAEIDHIVYIDLEVGYDFNENLRFAAGGTNIFDEYVNEIGEGYANRESVGLQYSRRTPANYDGGAWYLQTTYNF</sequence>
<feature type="chain" id="PRO_5018182339" evidence="10">
    <location>
        <begin position="27"/>
        <end position="799"/>
    </location>
</feature>